<dbReference type="Gramene" id="PVH32846">
    <property type="protein sequence ID" value="PVH32846"/>
    <property type="gene ID" value="PAHAL_9G503400"/>
</dbReference>
<name>A0A2T8I5A1_9POAL</name>
<sequence length="82" mass="9473">MLKWPTPSTVTGLRGFLGLTGYYRRFVQNYGILARPLTQLLKKKQFHWSPEAEQAFATLKQAMTTTPVLLLLDFTQPFYYGD</sequence>
<dbReference type="EMBL" id="CM008054">
    <property type="protein sequence ID" value="PVH32846.1"/>
    <property type="molecule type" value="Genomic_DNA"/>
</dbReference>
<dbReference type="InterPro" id="IPR043128">
    <property type="entry name" value="Rev_trsase/Diguanyl_cyclase"/>
</dbReference>
<gene>
    <name evidence="1" type="ORF">PAHAL_9G503400</name>
</gene>
<dbReference type="SUPFAM" id="SSF56672">
    <property type="entry name" value="DNA/RNA polymerases"/>
    <property type="match status" value="1"/>
</dbReference>
<dbReference type="InterPro" id="IPR051320">
    <property type="entry name" value="Viral_Replic_Matur_Polypro"/>
</dbReference>
<proteinExistence type="predicted"/>
<accession>A0A2T8I5A1</accession>
<organism evidence="1">
    <name type="scientific">Panicum hallii</name>
    <dbReference type="NCBI Taxonomy" id="206008"/>
    <lineage>
        <taxon>Eukaryota</taxon>
        <taxon>Viridiplantae</taxon>
        <taxon>Streptophyta</taxon>
        <taxon>Embryophyta</taxon>
        <taxon>Tracheophyta</taxon>
        <taxon>Spermatophyta</taxon>
        <taxon>Magnoliopsida</taxon>
        <taxon>Liliopsida</taxon>
        <taxon>Poales</taxon>
        <taxon>Poaceae</taxon>
        <taxon>PACMAD clade</taxon>
        <taxon>Panicoideae</taxon>
        <taxon>Panicodae</taxon>
        <taxon>Paniceae</taxon>
        <taxon>Panicinae</taxon>
        <taxon>Panicum</taxon>
        <taxon>Panicum sect. Panicum</taxon>
    </lineage>
</organism>
<dbReference type="Gene3D" id="3.30.70.270">
    <property type="match status" value="1"/>
</dbReference>
<protein>
    <recommendedName>
        <fullName evidence="2">Reverse transcriptase/retrotransposon-derived protein RNase H-like domain-containing protein</fullName>
    </recommendedName>
</protein>
<dbReference type="PANTHER" id="PTHR33064:SF40">
    <property type="entry name" value="REVERSE TRANSCRIPTASE_RETROTRANSPOSON-DERIVED PROTEIN RNASE H-LIKE DOMAIN-CONTAINING PROTEIN"/>
    <property type="match status" value="1"/>
</dbReference>
<dbReference type="PANTHER" id="PTHR33064">
    <property type="entry name" value="POL PROTEIN"/>
    <property type="match status" value="1"/>
</dbReference>
<evidence type="ECO:0000313" key="1">
    <source>
        <dbReference type="EMBL" id="PVH32846.1"/>
    </source>
</evidence>
<dbReference type="Proteomes" id="UP000243499">
    <property type="component" value="Chromosome 9"/>
</dbReference>
<dbReference type="AlphaFoldDB" id="A0A2T8I5A1"/>
<dbReference type="InterPro" id="IPR043502">
    <property type="entry name" value="DNA/RNA_pol_sf"/>
</dbReference>
<reference evidence="1" key="1">
    <citation type="submission" date="2018-04" db="EMBL/GenBank/DDBJ databases">
        <title>WGS assembly of Panicum hallii.</title>
        <authorList>
            <person name="Lovell J."/>
            <person name="Jenkins J."/>
            <person name="Lowry D."/>
            <person name="Mamidi S."/>
            <person name="Sreedasyam A."/>
            <person name="Weng X."/>
            <person name="Barry K."/>
            <person name="Bonette J."/>
            <person name="Campitelli B."/>
            <person name="Daum C."/>
            <person name="Gordon S."/>
            <person name="Gould B."/>
            <person name="Lipzen A."/>
            <person name="Macqueen A."/>
            <person name="Palacio-Mejia J."/>
            <person name="Plott C."/>
            <person name="Shakirov E."/>
            <person name="Shu S."/>
            <person name="Yoshinaga Y."/>
            <person name="Zane M."/>
            <person name="Rokhsar D."/>
            <person name="Grimwood J."/>
            <person name="Schmutz J."/>
            <person name="Juenger T."/>
        </authorList>
    </citation>
    <scope>NUCLEOTIDE SEQUENCE [LARGE SCALE GENOMIC DNA]</scope>
    <source>
        <strain evidence="1">FIL2</strain>
    </source>
</reference>
<evidence type="ECO:0008006" key="2">
    <source>
        <dbReference type="Google" id="ProtNLM"/>
    </source>
</evidence>
<dbReference type="FunFam" id="3.30.70.270:FF:000020">
    <property type="entry name" value="Transposon Tf2-6 polyprotein-like Protein"/>
    <property type="match status" value="1"/>
</dbReference>